<dbReference type="Gene3D" id="1.10.1370.10">
    <property type="entry name" value="Neurolysin, domain 3"/>
    <property type="match status" value="1"/>
</dbReference>
<keyword evidence="6 7" id="KW-0482">Metalloprotease</keyword>
<dbReference type="InterPro" id="IPR045090">
    <property type="entry name" value="Pept_M3A_M3B"/>
</dbReference>
<organism evidence="9 10">
    <name type="scientific">Arthrobacter liuii</name>
    <dbReference type="NCBI Taxonomy" id="1476996"/>
    <lineage>
        <taxon>Bacteria</taxon>
        <taxon>Bacillati</taxon>
        <taxon>Actinomycetota</taxon>
        <taxon>Actinomycetes</taxon>
        <taxon>Micrococcales</taxon>
        <taxon>Micrococcaceae</taxon>
        <taxon>Arthrobacter</taxon>
    </lineage>
</organism>
<comment type="caution">
    <text evidence="9">The sequence shown here is derived from an EMBL/GenBank/DDBJ whole genome shotgun (WGS) entry which is preliminary data.</text>
</comment>
<dbReference type="InterPro" id="IPR001567">
    <property type="entry name" value="Pept_M3A_M3B_dom"/>
</dbReference>
<evidence type="ECO:0000256" key="3">
    <source>
        <dbReference type="ARBA" id="ARBA00022723"/>
    </source>
</evidence>
<evidence type="ECO:0000259" key="8">
    <source>
        <dbReference type="Pfam" id="PF01432"/>
    </source>
</evidence>
<evidence type="ECO:0000313" key="9">
    <source>
        <dbReference type="EMBL" id="GGH92599.1"/>
    </source>
</evidence>
<evidence type="ECO:0000256" key="1">
    <source>
        <dbReference type="ARBA" id="ARBA00006040"/>
    </source>
</evidence>
<dbReference type="EMBL" id="BMFW01000003">
    <property type="protein sequence ID" value="GGH92599.1"/>
    <property type="molecule type" value="Genomic_DNA"/>
</dbReference>
<name>A0ABQ2AJJ4_9MICC</name>
<evidence type="ECO:0000256" key="5">
    <source>
        <dbReference type="ARBA" id="ARBA00022833"/>
    </source>
</evidence>
<keyword evidence="2 7" id="KW-0645">Protease</keyword>
<keyword evidence="5 7" id="KW-0862">Zinc</keyword>
<dbReference type="Pfam" id="PF01432">
    <property type="entry name" value="Peptidase_M3"/>
    <property type="match status" value="1"/>
</dbReference>
<evidence type="ECO:0000256" key="4">
    <source>
        <dbReference type="ARBA" id="ARBA00022801"/>
    </source>
</evidence>
<evidence type="ECO:0000313" key="10">
    <source>
        <dbReference type="Proteomes" id="UP000643279"/>
    </source>
</evidence>
<dbReference type="Gene3D" id="1.10.1370.40">
    <property type="match status" value="1"/>
</dbReference>
<feature type="domain" description="Peptidase M3A/M3B catalytic" evidence="8">
    <location>
        <begin position="225"/>
        <end position="348"/>
    </location>
</feature>
<dbReference type="SUPFAM" id="SSF55486">
    <property type="entry name" value="Metalloproteases ('zincins'), catalytic domain"/>
    <property type="match status" value="1"/>
</dbReference>
<dbReference type="PANTHER" id="PTHR43660:SF1">
    <property type="entry name" value="DIPEPTIDYL CARBOXYPEPTIDASE"/>
    <property type="match status" value="1"/>
</dbReference>
<gene>
    <name evidence="9" type="ORF">GCM10007170_11530</name>
</gene>
<keyword evidence="3 7" id="KW-0479">Metal-binding</keyword>
<keyword evidence="10" id="KW-1185">Reference proteome</keyword>
<evidence type="ECO:0000256" key="7">
    <source>
        <dbReference type="RuleBase" id="RU003435"/>
    </source>
</evidence>
<dbReference type="InterPro" id="IPR024077">
    <property type="entry name" value="Neurolysin/TOP_dom2"/>
</dbReference>
<evidence type="ECO:0000256" key="6">
    <source>
        <dbReference type="ARBA" id="ARBA00023049"/>
    </source>
</evidence>
<proteinExistence type="inferred from homology"/>
<accession>A0ABQ2AJJ4</accession>
<protein>
    <recommendedName>
        <fullName evidence="8">Peptidase M3A/M3B catalytic domain-containing protein</fullName>
    </recommendedName>
</protein>
<sequence>MTNPLLAPSPLPHGLPPFEGVTTEQYREAIDKGLSSHLVEIQAITGNAEPATFENTALTMERSGQLLNRAAAAFFTLVSADASTGIRELETELSPRLSAHQDEVYLNRDLYERFAAIDTAGFDPESARLVEEYLKEFGQSGIQLDAPGQERLRGINAGLARLGTEFGQRVKEGMKSAALVLEDAGDLAGLPADDVATAAEAACAAGHDGKYLLTLIQPGNQPALAALENRDVRRRLFEASVARGSDGGSLDVLDLAREMAGLRAEKARLLGFTNYAELVADRQTAPDFETVQTMLSRMAPAALRNADTEAAALAEAAGHPLEAWDWAYYSAKVRREKYDVDEQCPRRSAPSYSASWCST</sequence>
<dbReference type="Proteomes" id="UP000643279">
    <property type="component" value="Unassembled WGS sequence"/>
</dbReference>
<comment type="cofactor">
    <cofactor evidence="7">
        <name>Zn(2+)</name>
        <dbReference type="ChEBI" id="CHEBI:29105"/>
    </cofactor>
    <text evidence="7">Binds 1 zinc ion.</text>
</comment>
<comment type="similarity">
    <text evidence="1 7">Belongs to the peptidase M3 family.</text>
</comment>
<evidence type="ECO:0000256" key="2">
    <source>
        <dbReference type="ARBA" id="ARBA00022670"/>
    </source>
</evidence>
<dbReference type="PANTHER" id="PTHR43660">
    <property type="entry name" value="DIPEPTIDYL CARBOXYPEPTIDASE"/>
    <property type="match status" value="1"/>
</dbReference>
<reference evidence="10" key="1">
    <citation type="journal article" date="2019" name="Int. J. Syst. Evol. Microbiol.">
        <title>The Global Catalogue of Microorganisms (GCM) 10K type strain sequencing project: providing services to taxonomists for standard genome sequencing and annotation.</title>
        <authorList>
            <consortium name="The Broad Institute Genomics Platform"/>
            <consortium name="The Broad Institute Genome Sequencing Center for Infectious Disease"/>
            <person name="Wu L."/>
            <person name="Ma J."/>
        </authorList>
    </citation>
    <scope>NUCLEOTIDE SEQUENCE [LARGE SCALE GENOMIC DNA]</scope>
    <source>
        <strain evidence="10">CGMCC 1.12778</strain>
    </source>
</reference>
<keyword evidence="4 7" id="KW-0378">Hydrolase</keyword>